<name>T0GG80_9LEPT</name>
<accession>T0GG80</accession>
<keyword evidence="2" id="KW-1185">Reference proteome</keyword>
<protein>
    <submittedName>
        <fullName evidence="1">Uncharacterized protein</fullName>
    </submittedName>
</protein>
<dbReference type="STRING" id="1049789.LEP1GSC050_3909"/>
<organism evidence="1 2">
    <name type="scientific">Leptospira broomii serovar Hurstbridge str. 5399</name>
    <dbReference type="NCBI Taxonomy" id="1049789"/>
    <lineage>
        <taxon>Bacteria</taxon>
        <taxon>Pseudomonadati</taxon>
        <taxon>Spirochaetota</taxon>
        <taxon>Spirochaetia</taxon>
        <taxon>Leptospirales</taxon>
        <taxon>Leptospiraceae</taxon>
        <taxon>Leptospira</taxon>
    </lineage>
</organism>
<reference evidence="1" key="1">
    <citation type="submission" date="2013-05" db="EMBL/GenBank/DDBJ databases">
        <authorList>
            <person name="Harkins D.M."/>
            <person name="Durkin A.S."/>
            <person name="Brinkac L.M."/>
            <person name="Haft D.H."/>
            <person name="Selengut J.D."/>
            <person name="Sanka R."/>
            <person name="DePew J."/>
            <person name="Purushe J."/>
            <person name="Hartskeerl R.A."/>
            <person name="Ahmed A."/>
            <person name="van der Linden H."/>
            <person name="Goris M.G.A."/>
            <person name="Vinetz J.M."/>
            <person name="Sutton G.G."/>
            <person name="Nierman W.C."/>
            <person name="Fouts D.E."/>
        </authorList>
    </citation>
    <scope>NUCLEOTIDE SEQUENCE [LARGE SCALE GENOMIC DNA]</scope>
    <source>
        <strain evidence="1">5399</strain>
    </source>
</reference>
<proteinExistence type="predicted"/>
<comment type="caution">
    <text evidence="1">The sequence shown here is derived from an EMBL/GenBank/DDBJ whole genome shotgun (WGS) entry which is preliminary data.</text>
</comment>
<evidence type="ECO:0000313" key="1">
    <source>
        <dbReference type="EMBL" id="EQA45854.1"/>
    </source>
</evidence>
<dbReference type="Proteomes" id="UP000015454">
    <property type="component" value="Unassembled WGS sequence"/>
</dbReference>
<dbReference type="EMBL" id="AHMO02000008">
    <property type="protein sequence ID" value="EQA45854.1"/>
    <property type="molecule type" value="Genomic_DNA"/>
</dbReference>
<evidence type="ECO:0000313" key="2">
    <source>
        <dbReference type="Proteomes" id="UP000015454"/>
    </source>
</evidence>
<dbReference type="AlphaFoldDB" id="T0GG80"/>
<sequence>MKGEYSRKLPTDIQIQGRRKLRILNNDHVIEDLKIPPGNPFRDAKWK</sequence>
<gene>
    <name evidence="1" type="ORF">LEP1GSC050_3909</name>
</gene>